<keyword evidence="2" id="KW-1185">Reference proteome</keyword>
<dbReference type="KEGG" id="vg:26628806"/>
<evidence type="ECO:0000313" key="2">
    <source>
        <dbReference type="Proteomes" id="UP000029352"/>
    </source>
</evidence>
<sequence length="50" mass="5329">MIVTFTTADGAEACIRINRDVTEDRACHLASVALARAGHAGFCIRAVRPT</sequence>
<dbReference type="GeneID" id="26628806"/>
<organism evidence="1 2">
    <name type="scientific">Mycobacterium phage Omnicron</name>
    <dbReference type="NCBI Taxonomy" id="1541819"/>
    <lineage>
        <taxon>Viruses</taxon>
        <taxon>Duplodnaviria</taxon>
        <taxon>Heunggongvirae</taxon>
        <taxon>Uroviricota</taxon>
        <taxon>Caudoviricetes</taxon>
        <taxon>Weiservirinae</taxon>
        <taxon>Kratiovirus</taxon>
        <taxon>Kratiovirus omnicron</taxon>
    </lineage>
</organism>
<reference evidence="1 2" key="1">
    <citation type="submission" date="2014-08" db="EMBL/GenBank/DDBJ databases">
        <authorList>
            <person name="Isern S."/>
            <person name="Ashley B.D."/>
            <person name="Baer T.D."/>
            <person name="Czarnecki K.W."/>
            <person name="Deneweth R.M."/>
            <person name="Gatt S.M."/>
            <person name="Jenkins M."/>
            <person name="Lang J.F."/>
            <person name="Marfizo C.J."/>
            <person name="McMahon C.W."/>
            <person name="Power T.R."/>
            <person name="Rosales K.A."/>
            <person name="Walter R.S."/>
            <person name="Wozny M.J."/>
            <person name="Yori S."/>
            <person name="Michael S.F."/>
            <person name="Anders K.R."/>
            <person name="Braun M.A."/>
            <person name="Delesalle V.A."/>
            <person name="Hughes L.E."/>
            <person name="Ware V.C."/>
            <person name="Bradley K.W."/>
            <person name="Barker L.P."/>
            <person name="Asai D.J."/>
            <person name="Bowman C.A."/>
            <person name="Russell D.A."/>
            <person name="Pope W.H."/>
            <person name="Jacobs-Sera D."/>
            <person name="Hendrix R.W."/>
            <person name="Hatfull G.F."/>
        </authorList>
    </citation>
    <scope>NUCLEOTIDE SEQUENCE [LARGE SCALE GENOMIC DNA]</scope>
</reference>
<proteinExistence type="predicted"/>
<protein>
    <submittedName>
        <fullName evidence="1">Uncharacterized protein</fullName>
    </submittedName>
</protein>
<accession>A0A088FRJ1</accession>
<gene>
    <name evidence="1" type="ORF">PBI_OMNICRON_89</name>
</gene>
<dbReference type="Proteomes" id="UP000029352">
    <property type="component" value="Segment"/>
</dbReference>
<dbReference type="RefSeq" id="YP_009201721.1">
    <property type="nucleotide sequence ID" value="NC_028832.1"/>
</dbReference>
<evidence type="ECO:0000313" key="1">
    <source>
        <dbReference type="EMBL" id="AIM50422.1"/>
    </source>
</evidence>
<dbReference type="OrthoDB" id="40816at10239"/>
<name>A0A088FRJ1_9CAUD</name>
<dbReference type="EMBL" id="KM363596">
    <property type="protein sequence ID" value="AIM50422.1"/>
    <property type="molecule type" value="Genomic_DNA"/>
</dbReference>